<proteinExistence type="predicted"/>
<evidence type="ECO:0000313" key="1">
    <source>
        <dbReference type="EMBL" id="THU90271.1"/>
    </source>
</evidence>
<organism evidence="1 2">
    <name type="scientific">Dendrothele bispora (strain CBS 962.96)</name>
    <dbReference type="NCBI Taxonomy" id="1314807"/>
    <lineage>
        <taxon>Eukaryota</taxon>
        <taxon>Fungi</taxon>
        <taxon>Dikarya</taxon>
        <taxon>Basidiomycota</taxon>
        <taxon>Agaricomycotina</taxon>
        <taxon>Agaricomycetes</taxon>
        <taxon>Agaricomycetidae</taxon>
        <taxon>Agaricales</taxon>
        <taxon>Agaricales incertae sedis</taxon>
        <taxon>Dendrothele</taxon>
    </lineage>
</organism>
<protein>
    <submittedName>
        <fullName evidence="1">Uncharacterized protein</fullName>
    </submittedName>
</protein>
<dbReference type="OrthoDB" id="29460at2759"/>
<evidence type="ECO:0000313" key="2">
    <source>
        <dbReference type="Proteomes" id="UP000297245"/>
    </source>
</evidence>
<name>A0A4S8LMF7_DENBC</name>
<dbReference type="InterPro" id="IPR009011">
    <property type="entry name" value="Man6P_isomerase_rcpt-bd_dom_sf"/>
</dbReference>
<dbReference type="EMBL" id="ML179340">
    <property type="protein sequence ID" value="THU90271.1"/>
    <property type="molecule type" value="Genomic_DNA"/>
</dbReference>
<reference evidence="1 2" key="1">
    <citation type="journal article" date="2019" name="Nat. Ecol. Evol.">
        <title>Megaphylogeny resolves global patterns of mushroom evolution.</title>
        <authorList>
            <person name="Varga T."/>
            <person name="Krizsan K."/>
            <person name="Foldi C."/>
            <person name="Dima B."/>
            <person name="Sanchez-Garcia M."/>
            <person name="Sanchez-Ramirez S."/>
            <person name="Szollosi G.J."/>
            <person name="Szarkandi J.G."/>
            <person name="Papp V."/>
            <person name="Albert L."/>
            <person name="Andreopoulos W."/>
            <person name="Angelini C."/>
            <person name="Antonin V."/>
            <person name="Barry K.W."/>
            <person name="Bougher N.L."/>
            <person name="Buchanan P."/>
            <person name="Buyck B."/>
            <person name="Bense V."/>
            <person name="Catcheside P."/>
            <person name="Chovatia M."/>
            <person name="Cooper J."/>
            <person name="Damon W."/>
            <person name="Desjardin D."/>
            <person name="Finy P."/>
            <person name="Geml J."/>
            <person name="Haridas S."/>
            <person name="Hughes K."/>
            <person name="Justo A."/>
            <person name="Karasinski D."/>
            <person name="Kautmanova I."/>
            <person name="Kiss B."/>
            <person name="Kocsube S."/>
            <person name="Kotiranta H."/>
            <person name="LaButti K.M."/>
            <person name="Lechner B.E."/>
            <person name="Liimatainen K."/>
            <person name="Lipzen A."/>
            <person name="Lukacs Z."/>
            <person name="Mihaltcheva S."/>
            <person name="Morgado L.N."/>
            <person name="Niskanen T."/>
            <person name="Noordeloos M.E."/>
            <person name="Ohm R.A."/>
            <person name="Ortiz-Santana B."/>
            <person name="Ovrebo C."/>
            <person name="Racz N."/>
            <person name="Riley R."/>
            <person name="Savchenko A."/>
            <person name="Shiryaev A."/>
            <person name="Soop K."/>
            <person name="Spirin V."/>
            <person name="Szebenyi C."/>
            <person name="Tomsovsky M."/>
            <person name="Tulloss R.E."/>
            <person name="Uehling J."/>
            <person name="Grigoriev I.V."/>
            <person name="Vagvolgyi C."/>
            <person name="Papp T."/>
            <person name="Martin F.M."/>
            <person name="Miettinen O."/>
            <person name="Hibbett D.S."/>
            <person name="Nagy L.G."/>
        </authorList>
    </citation>
    <scope>NUCLEOTIDE SEQUENCE [LARGE SCALE GENOMIC DNA]</scope>
    <source>
        <strain evidence="1 2">CBS 962.96</strain>
    </source>
</reference>
<dbReference type="Proteomes" id="UP000297245">
    <property type="component" value="Unassembled WGS sequence"/>
</dbReference>
<keyword evidence="2" id="KW-1185">Reference proteome</keyword>
<accession>A0A4S8LMF7</accession>
<gene>
    <name evidence="1" type="ORF">K435DRAFT_864455</name>
</gene>
<dbReference type="SUPFAM" id="SSF50911">
    <property type="entry name" value="Mannose 6-phosphate receptor domain"/>
    <property type="match status" value="1"/>
</dbReference>
<dbReference type="AlphaFoldDB" id="A0A4S8LMF7"/>
<sequence length="143" mass="15677">MVNFYPNTSSSVVVAESVALNGISNLNYVPLNDVVSSSPKPLVLVFNGTFLDDRLQSVHIRFFCDESVDGFQASVSSLAVFTGFYDGVHSFGWRSSHACPRELGRFVDMDDQQSGNPDENGHKSLADRSISRYRIAIIVVVIG</sequence>